<dbReference type="InterPro" id="IPR029068">
    <property type="entry name" value="Glyas_Bleomycin-R_OHBP_Dase"/>
</dbReference>
<evidence type="ECO:0000259" key="1">
    <source>
        <dbReference type="Pfam" id="PF00903"/>
    </source>
</evidence>
<accession>A0A417Z1W9</accession>
<dbReference type="InterPro" id="IPR028973">
    <property type="entry name" value="PhnB-like"/>
</dbReference>
<dbReference type="Pfam" id="PF00903">
    <property type="entry name" value="Glyoxalase"/>
    <property type="match status" value="1"/>
</dbReference>
<dbReference type="PANTHER" id="PTHR33990:SF1">
    <property type="entry name" value="PROTEIN YJDN"/>
    <property type="match status" value="1"/>
</dbReference>
<evidence type="ECO:0000313" key="3">
    <source>
        <dbReference type="Proteomes" id="UP000285376"/>
    </source>
</evidence>
<dbReference type="AlphaFoldDB" id="A0A417Z1W9"/>
<protein>
    <submittedName>
        <fullName evidence="2">VOC family protein</fullName>
    </submittedName>
</protein>
<gene>
    <name evidence="2" type="ORF">D1832_12480</name>
</gene>
<name>A0A417Z1W9_9MICO</name>
<organism evidence="2 3">
    <name type="scientific">Dermacoccus abyssi</name>
    <dbReference type="NCBI Taxonomy" id="322596"/>
    <lineage>
        <taxon>Bacteria</taxon>
        <taxon>Bacillati</taxon>
        <taxon>Actinomycetota</taxon>
        <taxon>Actinomycetes</taxon>
        <taxon>Micrococcales</taxon>
        <taxon>Dermacoccaceae</taxon>
        <taxon>Dermacoccus</taxon>
    </lineage>
</organism>
<dbReference type="PANTHER" id="PTHR33990">
    <property type="entry name" value="PROTEIN YJDN-RELATED"/>
    <property type="match status" value="1"/>
</dbReference>
<comment type="caution">
    <text evidence="2">The sequence shown here is derived from an EMBL/GenBank/DDBJ whole genome shotgun (WGS) entry which is preliminary data.</text>
</comment>
<dbReference type="SUPFAM" id="SSF54593">
    <property type="entry name" value="Glyoxalase/Bleomycin resistance protein/Dihydroxybiphenyl dioxygenase"/>
    <property type="match status" value="1"/>
</dbReference>
<dbReference type="EMBL" id="QWLM01000016">
    <property type="protein sequence ID" value="RHW44527.1"/>
    <property type="molecule type" value="Genomic_DNA"/>
</dbReference>
<dbReference type="InterPro" id="IPR004360">
    <property type="entry name" value="Glyas_Fos-R_dOase_dom"/>
</dbReference>
<proteinExistence type="predicted"/>
<dbReference type="RefSeq" id="WP_118914437.1">
    <property type="nucleotide sequence ID" value="NZ_CBCRVH010000016.1"/>
</dbReference>
<dbReference type="CDD" id="cd06588">
    <property type="entry name" value="PhnB_like"/>
    <property type="match status" value="1"/>
</dbReference>
<dbReference type="Proteomes" id="UP000285376">
    <property type="component" value="Unassembled WGS sequence"/>
</dbReference>
<dbReference type="Gene3D" id="3.10.180.10">
    <property type="entry name" value="2,3-Dihydroxybiphenyl 1,2-Dioxygenase, domain 1"/>
    <property type="match status" value="1"/>
</dbReference>
<sequence length="140" mass="15544">MASRLSPYLQFRDTARQALEFYHGVLGGDLTLSTFGDMGVEGQEAHKIMHGMLTTTDEFVLMGSDTPEEMKYTPGGNISISLTGDDAESLRRYFADLSEGGDVTMPLAVQMWGDEFGMFTDKFGTRWMVNIATSEHRDQA</sequence>
<feature type="domain" description="Glyoxalase/fosfomycin resistance/dioxygenase" evidence="1">
    <location>
        <begin position="7"/>
        <end position="129"/>
    </location>
</feature>
<evidence type="ECO:0000313" key="2">
    <source>
        <dbReference type="EMBL" id="RHW44527.1"/>
    </source>
</evidence>
<reference evidence="2 3" key="1">
    <citation type="submission" date="2018-08" db="EMBL/GenBank/DDBJ databases">
        <title>Whole genome sequence analysis of Dermacoccus abyssi bacteria isolated from Deep Mariana trench Micromonospora spp reveals genes involved in the environmental adaptation and production of secondary metabolites.</title>
        <authorList>
            <person name="Abdel-Mageed W.M."/>
            <person name="Lehri B."/>
            <person name="Nouioui I."/>
            <person name="Goodfellow I."/>
            <person name="Jaspars M."/>
            <person name="Karlyshev A."/>
        </authorList>
    </citation>
    <scope>NUCLEOTIDE SEQUENCE [LARGE SCALE GENOMIC DNA]</scope>
    <source>
        <strain evidence="2 3">MT1.1</strain>
    </source>
</reference>